<sequence length="504" mass="58823">MAIQNSTDENQNENQIENLQQLDSENENVKDHRKCELKFKEQEDLIDSLKSRILRLEESIVVRNQEIDDFIKTINEEIKRLTGTIYKLENNREDTNNVDYKCLVTGSDLKDLNAAKENYSKGSFYHRPTETASISKDQDPPTFTITMNDIIKRYFAKVKESKQKKNIVHESSEVVPTSSVDTSLKSSFAVTQSEGVIENLKSLKKGEKVKYANDAKDEIHTQIKQIITQKEAIGNKIRLKHIQSLEDSFTRDELIQYSKTNYYHSLNDNIKRLFKQLLTQVLASATHDSTKSSKFEQIHTRIQNIITQKEVIDSKIKLKHIRPFKDSFTRDELIRYTKTTNFNSLNDRTKRLFVLFIQELSSTSTNEIDAIKLENLHKKIITIAETRGKTISKDHLDFLKNPSVFNYLIHYTKTHHFDSLSDLIKSFIDSIIYDGLKKEFNREKITLSQNLEEYIKRGLIPQLPTGYHNYAEYERTSMFFCLSRKQKSRVRKLVVLENKMGKII</sequence>
<protein>
    <submittedName>
        <fullName evidence="2">3615_t:CDS:1</fullName>
    </submittedName>
</protein>
<keyword evidence="3" id="KW-1185">Reference proteome</keyword>
<proteinExistence type="predicted"/>
<evidence type="ECO:0000313" key="3">
    <source>
        <dbReference type="Proteomes" id="UP000789375"/>
    </source>
</evidence>
<name>A0A9N8Z5I0_FUNMO</name>
<dbReference type="EMBL" id="CAJVPP010000366">
    <property type="protein sequence ID" value="CAG8474809.1"/>
    <property type="molecule type" value="Genomic_DNA"/>
</dbReference>
<gene>
    <name evidence="2" type="ORF">FMOSSE_LOCUS2700</name>
</gene>
<feature type="coiled-coil region" evidence="1">
    <location>
        <begin position="5"/>
        <end position="91"/>
    </location>
</feature>
<dbReference type="Proteomes" id="UP000789375">
    <property type="component" value="Unassembled WGS sequence"/>
</dbReference>
<reference evidence="2" key="1">
    <citation type="submission" date="2021-06" db="EMBL/GenBank/DDBJ databases">
        <authorList>
            <person name="Kallberg Y."/>
            <person name="Tangrot J."/>
            <person name="Rosling A."/>
        </authorList>
    </citation>
    <scope>NUCLEOTIDE SEQUENCE</scope>
    <source>
        <strain evidence="2">87-6 pot B 2015</strain>
    </source>
</reference>
<keyword evidence="1" id="KW-0175">Coiled coil</keyword>
<evidence type="ECO:0000313" key="2">
    <source>
        <dbReference type="EMBL" id="CAG8474809.1"/>
    </source>
</evidence>
<dbReference type="AlphaFoldDB" id="A0A9N8Z5I0"/>
<comment type="caution">
    <text evidence="2">The sequence shown here is derived from an EMBL/GenBank/DDBJ whole genome shotgun (WGS) entry which is preliminary data.</text>
</comment>
<accession>A0A9N8Z5I0</accession>
<evidence type="ECO:0000256" key="1">
    <source>
        <dbReference type="SAM" id="Coils"/>
    </source>
</evidence>
<organism evidence="2 3">
    <name type="scientific">Funneliformis mosseae</name>
    <name type="common">Endomycorrhizal fungus</name>
    <name type="synonym">Glomus mosseae</name>
    <dbReference type="NCBI Taxonomy" id="27381"/>
    <lineage>
        <taxon>Eukaryota</taxon>
        <taxon>Fungi</taxon>
        <taxon>Fungi incertae sedis</taxon>
        <taxon>Mucoromycota</taxon>
        <taxon>Glomeromycotina</taxon>
        <taxon>Glomeromycetes</taxon>
        <taxon>Glomerales</taxon>
        <taxon>Glomeraceae</taxon>
        <taxon>Funneliformis</taxon>
    </lineage>
</organism>